<keyword evidence="5" id="KW-0809">Transit peptide</keyword>
<dbReference type="GO" id="GO:0009507">
    <property type="term" value="C:chloroplast"/>
    <property type="evidence" value="ECO:0007669"/>
    <property type="project" value="UniProtKB-SubCell"/>
</dbReference>
<comment type="catalytic activity">
    <reaction evidence="4 5">
        <text>D-erythrose 4-phosphate + phosphoenolpyruvate + H2O = 7-phospho-2-dehydro-3-deoxy-D-arabino-heptonate + phosphate</text>
        <dbReference type="Rhea" id="RHEA:14717"/>
        <dbReference type="ChEBI" id="CHEBI:15377"/>
        <dbReference type="ChEBI" id="CHEBI:16897"/>
        <dbReference type="ChEBI" id="CHEBI:43474"/>
        <dbReference type="ChEBI" id="CHEBI:58394"/>
        <dbReference type="ChEBI" id="CHEBI:58702"/>
        <dbReference type="EC" id="2.5.1.54"/>
    </reaction>
</comment>
<name>A0ABD1W5G4_9LAMI</name>
<dbReference type="GO" id="GO:0008652">
    <property type="term" value="P:amino acid biosynthetic process"/>
    <property type="evidence" value="ECO:0007669"/>
    <property type="project" value="UniProtKB-KW"/>
</dbReference>
<evidence type="ECO:0000256" key="1">
    <source>
        <dbReference type="ARBA" id="ARBA00022605"/>
    </source>
</evidence>
<dbReference type="EC" id="2.5.1.54" evidence="5"/>
<dbReference type="InterPro" id="IPR002480">
    <property type="entry name" value="DAHP_synth_2"/>
</dbReference>
<comment type="similarity">
    <text evidence="5">Belongs to the class-II DAHP synthase family.</text>
</comment>
<protein>
    <recommendedName>
        <fullName evidence="5">Phospho-2-dehydro-3-deoxyheptonate aldolase</fullName>
        <ecNumber evidence="5">2.5.1.54</ecNumber>
    </recommendedName>
</protein>
<accession>A0ABD1W5G4</accession>
<evidence type="ECO:0000313" key="6">
    <source>
        <dbReference type="EMBL" id="KAL2544903.1"/>
    </source>
</evidence>
<dbReference type="Pfam" id="PF01474">
    <property type="entry name" value="DAHP_synth_2"/>
    <property type="match status" value="1"/>
</dbReference>
<gene>
    <name evidence="6" type="ORF">Fot_14136</name>
</gene>
<dbReference type="Proteomes" id="UP001604277">
    <property type="component" value="Unassembled WGS sequence"/>
</dbReference>
<evidence type="ECO:0000256" key="4">
    <source>
        <dbReference type="ARBA" id="ARBA00047508"/>
    </source>
</evidence>
<evidence type="ECO:0000256" key="3">
    <source>
        <dbReference type="ARBA" id="ARBA00023141"/>
    </source>
</evidence>
<keyword evidence="7" id="KW-1185">Reference proteome</keyword>
<proteinExistence type="inferred from homology"/>
<evidence type="ECO:0000256" key="2">
    <source>
        <dbReference type="ARBA" id="ARBA00022679"/>
    </source>
</evidence>
<keyword evidence="5" id="KW-0150">Chloroplast</keyword>
<dbReference type="SUPFAM" id="SSF51569">
    <property type="entry name" value="Aldolase"/>
    <property type="match status" value="1"/>
</dbReference>
<organism evidence="6 7">
    <name type="scientific">Forsythia ovata</name>
    <dbReference type="NCBI Taxonomy" id="205694"/>
    <lineage>
        <taxon>Eukaryota</taxon>
        <taxon>Viridiplantae</taxon>
        <taxon>Streptophyta</taxon>
        <taxon>Embryophyta</taxon>
        <taxon>Tracheophyta</taxon>
        <taxon>Spermatophyta</taxon>
        <taxon>Magnoliopsida</taxon>
        <taxon>eudicotyledons</taxon>
        <taxon>Gunneridae</taxon>
        <taxon>Pentapetalae</taxon>
        <taxon>asterids</taxon>
        <taxon>lamiids</taxon>
        <taxon>Lamiales</taxon>
        <taxon>Oleaceae</taxon>
        <taxon>Forsythieae</taxon>
        <taxon>Forsythia</taxon>
    </lineage>
</organism>
<dbReference type="EMBL" id="JBFOLJ010000004">
    <property type="protein sequence ID" value="KAL2544903.1"/>
    <property type="molecule type" value="Genomic_DNA"/>
</dbReference>
<dbReference type="GO" id="GO:0009073">
    <property type="term" value="P:aromatic amino acid family biosynthetic process"/>
    <property type="evidence" value="ECO:0007669"/>
    <property type="project" value="UniProtKB-KW"/>
</dbReference>
<comment type="pathway">
    <text evidence="5">Metabolic intermediate biosynthesis; chorismate biosynthesis; chorismate from D-erythrose 4-phosphate and phosphoenolpyruvate: step 1/7.</text>
</comment>
<sequence>MSPTVYNSLLPNKSPLIPQTQHSLCTNSLSLTIRSTTVKHISDVHAADSSNSKNPIVFESKPLKPTPPTAAAATAIVDTKAPSKKWILDSWKSKKALQLTKYPNADVFDLILKTLDDFSPIVFAREARSLEERLGEATMCNAFLAQLSIRHDRK</sequence>
<keyword evidence="2 5" id="KW-0808">Transferase</keyword>
<evidence type="ECO:0000313" key="7">
    <source>
        <dbReference type="Proteomes" id="UP001604277"/>
    </source>
</evidence>
<dbReference type="PANTHER" id="PTHR21337">
    <property type="entry name" value="PHOSPHO-2-DEHYDRO-3-DEOXYHEPTONATE ALDOLASE 1, 2"/>
    <property type="match status" value="1"/>
</dbReference>
<reference evidence="7" key="1">
    <citation type="submission" date="2024-07" db="EMBL/GenBank/DDBJ databases">
        <title>Two chromosome-level genome assemblies of Korean endemic species Abeliophyllum distichum and Forsythia ovata (Oleaceae).</title>
        <authorList>
            <person name="Jang H."/>
        </authorList>
    </citation>
    <scope>NUCLEOTIDE SEQUENCE [LARGE SCALE GENOMIC DNA]</scope>
</reference>
<dbReference type="PANTHER" id="PTHR21337:SF0">
    <property type="entry name" value="PHOSPHO-2-DEHYDRO-3-DEOXYHEPTONATE ALDOLASE"/>
    <property type="match status" value="1"/>
</dbReference>
<dbReference type="GO" id="GO:0003849">
    <property type="term" value="F:3-deoxy-7-phosphoheptulonate synthase activity"/>
    <property type="evidence" value="ECO:0007669"/>
    <property type="project" value="UniProtKB-EC"/>
</dbReference>
<keyword evidence="3 5" id="KW-0057">Aromatic amino acid biosynthesis</keyword>
<comment type="caution">
    <text evidence="6">The sequence shown here is derived from an EMBL/GenBank/DDBJ whole genome shotgun (WGS) entry which is preliminary data.</text>
</comment>
<comment type="subcellular location">
    <subcellularLocation>
        <location evidence="5">Plastid</location>
        <location evidence="5">Chloroplast</location>
    </subcellularLocation>
</comment>
<keyword evidence="1 5" id="KW-0028">Amino-acid biosynthesis</keyword>
<keyword evidence="5" id="KW-0934">Plastid</keyword>
<dbReference type="AlphaFoldDB" id="A0ABD1W5G4"/>
<evidence type="ECO:0000256" key="5">
    <source>
        <dbReference type="RuleBase" id="RU363071"/>
    </source>
</evidence>